<dbReference type="AlphaFoldDB" id="J3CBL5"/>
<accession>J3CBL5</accession>
<sequence length="456" mass="53137">MKRVFLKKPIEKLLTKLKKLEGVSDVVKKRNKYYVDGNLLLTVTKNELIYSKFRFRPNNIDKVLEVKHLDSVRIFINHDTLNILNINILNPPNNVNKIYSVFKEIEEISIRNITIGDSNRIENENLYINLETYNNIIKIDNEESVEKSQKVFNRFIPFLKSEFNFLTDKINSNRDYNLLLKEIIASGEIDQEDLVSLSDQLESGSKNQVVIEKQINKQTKWLIDTIDDILQKDNISISDAKVIGNKEFGFLKTSITGPEHLMEKILSEYGQYCLFGVPALLNTNKYVQRKGRSRSQFDLILINHLGDVEVVELKRPDKYLFKYGGGRGKFYPSEDLAIAIAQTERYITNFHKDNDPEYKIDNKTLREFLNDKIGDTLHIETIRPKGLIIMGSWKNLCPDYEKLDEKIKKKIKKDDYVNDSLQAYKELTHSLKNITILTYSELLENARTRLELDSQK</sequence>
<gene>
    <name evidence="2" type="ORF">PMI13_03752</name>
</gene>
<protein>
    <recommendedName>
        <fullName evidence="1">Shedu protein SduA C-terminal domain-containing protein</fullName>
    </recommendedName>
</protein>
<organism evidence="2 3">
    <name type="scientific">Chryseobacterium populi</name>
    <dbReference type="NCBI Taxonomy" id="1144316"/>
    <lineage>
        <taxon>Bacteria</taxon>
        <taxon>Pseudomonadati</taxon>
        <taxon>Bacteroidota</taxon>
        <taxon>Flavobacteriia</taxon>
        <taxon>Flavobacteriales</taxon>
        <taxon>Weeksellaceae</taxon>
        <taxon>Chryseobacterium group</taxon>
        <taxon>Chryseobacterium</taxon>
    </lineage>
</organism>
<dbReference type="EMBL" id="AKJY01000100">
    <property type="protein sequence ID" value="EJL68309.1"/>
    <property type="molecule type" value="Genomic_DNA"/>
</dbReference>
<dbReference type="Proteomes" id="UP000007509">
    <property type="component" value="Unassembled WGS sequence"/>
</dbReference>
<proteinExistence type="predicted"/>
<name>J3CBL5_9FLAO</name>
<dbReference type="OrthoDB" id="784881at2"/>
<evidence type="ECO:0000313" key="2">
    <source>
        <dbReference type="EMBL" id="EJL68309.1"/>
    </source>
</evidence>
<keyword evidence="3" id="KW-1185">Reference proteome</keyword>
<comment type="caution">
    <text evidence="2">The sequence shown here is derived from an EMBL/GenBank/DDBJ whole genome shotgun (WGS) entry which is preliminary data.</text>
</comment>
<feature type="domain" description="Shedu protein SduA C-terminal" evidence="1">
    <location>
        <begin position="278"/>
        <end position="443"/>
    </location>
</feature>
<evidence type="ECO:0000313" key="3">
    <source>
        <dbReference type="Proteomes" id="UP000007509"/>
    </source>
</evidence>
<dbReference type="InterPro" id="IPR025359">
    <property type="entry name" value="SduA_C"/>
</dbReference>
<reference evidence="2 3" key="1">
    <citation type="journal article" date="2012" name="J. Bacteriol.">
        <title>Twenty-one genome sequences from Pseudomonas species and 19 genome sequences from diverse bacteria isolated from the rhizosphere and endosphere of Populus deltoides.</title>
        <authorList>
            <person name="Brown S.D."/>
            <person name="Utturkar S.M."/>
            <person name="Klingeman D.M."/>
            <person name="Johnson C.M."/>
            <person name="Martin S.L."/>
            <person name="Land M.L."/>
            <person name="Lu T.Y."/>
            <person name="Schadt C.W."/>
            <person name="Doktycz M.J."/>
            <person name="Pelletier D.A."/>
        </authorList>
    </citation>
    <scope>NUCLEOTIDE SEQUENCE [LARGE SCALE GENOMIC DNA]</scope>
    <source>
        <strain evidence="2 3">CF314</strain>
    </source>
</reference>
<dbReference type="Pfam" id="PF14082">
    <property type="entry name" value="SduA_C"/>
    <property type="match status" value="1"/>
</dbReference>
<dbReference type="RefSeq" id="WP_007846514.1">
    <property type="nucleotide sequence ID" value="NZ_AKJY01000100.1"/>
</dbReference>
<dbReference type="PATRIC" id="fig|1144316.3.peg.3770"/>
<evidence type="ECO:0000259" key="1">
    <source>
        <dbReference type="Pfam" id="PF14082"/>
    </source>
</evidence>